<keyword evidence="2 4" id="KW-0238">DNA-binding</keyword>
<dbReference type="Gene3D" id="1.10.10.60">
    <property type="entry name" value="Homeodomain-like"/>
    <property type="match status" value="1"/>
</dbReference>
<dbReference type="SUPFAM" id="SSF48498">
    <property type="entry name" value="Tetracyclin repressor-like, C-terminal domain"/>
    <property type="match status" value="1"/>
</dbReference>
<keyword evidence="3" id="KW-0804">Transcription</keyword>
<dbReference type="SUPFAM" id="SSF46689">
    <property type="entry name" value="Homeodomain-like"/>
    <property type="match status" value="1"/>
</dbReference>
<feature type="domain" description="HTH tetR-type" evidence="5">
    <location>
        <begin position="18"/>
        <end position="78"/>
    </location>
</feature>
<dbReference type="Gene3D" id="1.10.357.10">
    <property type="entry name" value="Tetracycline Repressor, domain 2"/>
    <property type="match status" value="1"/>
</dbReference>
<evidence type="ECO:0000256" key="3">
    <source>
        <dbReference type="ARBA" id="ARBA00023163"/>
    </source>
</evidence>
<dbReference type="GO" id="GO:0003677">
    <property type="term" value="F:DNA binding"/>
    <property type="evidence" value="ECO:0007669"/>
    <property type="project" value="UniProtKB-UniRule"/>
</dbReference>
<dbReference type="PROSITE" id="PS50977">
    <property type="entry name" value="HTH_TETR_2"/>
    <property type="match status" value="1"/>
</dbReference>
<dbReference type="AlphaFoldDB" id="A0A1S8YKB4"/>
<keyword evidence="7" id="KW-1185">Reference proteome</keyword>
<evidence type="ECO:0000313" key="6">
    <source>
        <dbReference type="EMBL" id="OON39358.1"/>
    </source>
</evidence>
<evidence type="ECO:0000259" key="5">
    <source>
        <dbReference type="PROSITE" id="PS50977"/>
    </source>
</evidence>
<reference evidence="6 7" key="1">
    <citation type="submission" date="2016-12" db="EMBL/GenBank/DDBJ databases">
        <title>Izhakiella australiana sp. nov. of genus Izhakiella isolated from Australian desert.</title>
        <authorList>
            <person name="Ji M."/>
        </authorList>
    </citation>
    <scope>NUCLEOTIDE SEQUENCE [LARGE SCALE GENOMIC DNA]</scope>
    <source>
        <strain evidence="6 7">D4N98</strain>
    </source>
</reference>
<evidence type="ECO:0000256" key="2">
    <source>
        <dbReference type="ARBA" id="ARBA00023125"/>
    </source>
</evidence>
<dbReference type="Pfam" id="PF00440">
    <property type="entry name" value="TetR_N"/>
    <property type="match status" value="1"/>
</dbReference>
<dbReference type="InterPro" id="IPR036271">
    <property type="entry name" value="Tet_transcr_reg_TetR-rel_C_sf"/>
</dbReference>
<feature type="DNA-binding region" description="H-T-H motif" evidence="4">
    <location>
        <begin position="41"/>
        <end position="60"/>
    </location>
</feature>
<dbReference type="PANTHER" id="PTHR47506">
    <property type="entry name" value="TRANSCRIPTIONAL REGULATORY PROTEIN"/>
    <property type="match status" value="1"/>
</dbReference>
<organism evidence="6 7">
    <name type="scientific">Izhakiella australiensis</name>
    <dbReference type="NCBI Taxonomy" id="1926881"/>
    <lineage>
        <taxon>Bacteria</taxon>
        <taxon>Pseudomonadati</taxon>
        <taxon>Pseudomonadota</taxon>
        <taxon>Gammaproteobacteria</taxon>
        <taxon>Enterobacterales</taxon>
        <taxon>Erwiniaceae</taxon>
        <taxon>Izhakiella</taxon>
    </lineage>
</organism>
<dbReference type="InterPro" id="IPR011075">
    <property type="entry name" value="TetR_C"/>
</dbReference>
<dbReference type="OrthoDB" id="270177at2"/>
<gene>
    <name evidence="6" type="ORF">BTJ39_13840</name>
</gene>
<dbReference type="Proteomes" id="UP000190667">
    <property type="component" value="Unassembled WGS sequence"/>
</dbReference>
<protein>
    <submittedName>
        <fullName evidence="6">TetR family transcriptional regulator</fullName>
    </submittedName>
</protein>
<sequence length="224" mass="25175">MATDQLEYSRKGRGRPKTFERDVALDKALDLFWRHGYEATSLADLVAATGAKAPTLYAEFTNKEGLFRAAMERYIEQFGRQRQAELDCPNSMVEQVIENYFRSTAACFTDRSRPGGCFFICTSSTLSAGSAEIAKMLHQRHDVQFNTLLKFLRQRQQRGELDSNTDISALTDYLNCVLQGMSVQAREGADRARLDAIVDALMLQWPVLSRLGCEPRANANACAR</sequence>
<dbReference type="EMBL" id="MRUL01000009">
    <property type="protein sequence ID" value="OON39358.1"/>
    <property type="molecule type" value="Genomic_DNA"/>
</dbReference>
<dbReference type="RefSeq" id="WP_078003291.1">
    <property type="nucleotide sequence ID" value="NZ_MRUL01000009.1"/>
</dbReference>
<dbReference type="InterPro" id="IPR001647">
    <property type="entry name" value="HTH_TetR"/>
</dbReference>
<dbReference type="FunFam" id="1.10.10.60:FF:000183">
    <property type="entry name" value="Transcriptional regulator, TetR family"/>
    <property type="match status" value="1"/>
</dbReference>
<dbReference type="InterPro" id="IPR009057">
    <property type="entry name" value="Homeodomain-like_sf"/>
</dbReference>
<comment type="caution">
    <text evidence="6">The sequence shown here is derived from an EMBL/GenBank/DDBJ whole genome shotgun (WGS) entry which is preliminary data.</text>
</comment>
<proteinExistence type="predicted"/>
<keyword evidence="1" id="KW-0805">Transcription regulation</keyword>
<dbReference type="STRING" id="1926881.BTJ39_13840"/>
<accession>A0A1S8YKB4</accession>
<name>A0A1S8YKB4_9GAMM</name>
<evidence type="ECO:0000256" key="4">
    <source>
        <dbReference type="PROSITE-ProRule" id="PRU00335"/>
    </source>
</evidence>
<dbReference type="PANTHER" id="PTHR47506:SF1">
    <property type="entry name" value="HTH-TYPE TRANSCRIPTIONAL REGULATOR YJDC"/>
    <property type="match status" value="1"/>
</dbReference>
<dbReference type="Pfam" id="PF16925">
    <property type="entry name" value="TetR_C_13"/>
    <property type="match status" value="1"/>
</dbReference>
<evidence type="ECO:0000256" key="1">
    <source>
        <dbReference type="ARBA" id="ARBA00023015"/>
    </source>
</evidence>
<evidence type="ECO:0000313" key="7">
    <source>
        <dbReference type="Proteomes" id="UP000190667"/>
    </source>
</evidence>